<dbReference type="PRINTS" id="PR00722">
    <property type="entry name" value="CHYMOTRYPSIN"/>
</dbReference>
<feature type="domain" description="Peptidase S1" evidence="7">
    <location>
        <begin position="158"/>
        <end position="413"/>
    </location>
</feature>
<dbReference type="Gene3D" id="2.40.10.10">
    <property type="entry name" value="Trypsin-like serine proteases"/>
    <property type="match status" value="2"/>
</dbReference>
<dbReference type="Pfam" id="PF00089">
    <property type="entry name" value="Trypsin"/>
    <property type="match status" value="1"/>
</dbReference>
<dbReference type="InterPro" id="IPR009003">
    <property type="entry name" value="Peptidase_S1_PA"/>
</dbReference>
<organism evidence="8">
    <name type="scientific">Reticulitermes speratus</name>
    <dbReference type="NCBI Taxonomy" id="60591"/>
    <lineage>
        <taxon>Eukaryota</taxon>
        <taxon>Metazoa</taxon>
        <taxon>Ecdysozoa</taxon>
        <taxon>Arthropoda</taxon>
        <taxon>Hexapoda</taxon>
        <taxon>Insecta</taxon>
        <taxon>Pterygota</taxon>
        <taxon>Neoptera</taxon>
        <taxon>Polyneoptera</taxon>
        <taxon>Dictyoptera</taxon>
        <taxon>Blattodea</taxon>
        <taxon>Blattoidea</taxon>
        <taxon>Termitoidae</taxon>
        <taxon>Rhinotermitidae</taxon>
        <taxon>Reticulitermes</taxon>
        <taxon>Frontotermes</taxon>
    </lineage>
</organism>
<dbReference type="InterPro" id="IPR041515">
    <property type="entry name" value="PPAF-2-like_Clip"/>
</dbReference>
<feature type="chain" id="PRO_5012866539" description="Phenoloxidase-activating factor 2" evidence="6">
    <location>
        <begin position="24"/>
        <end position="424"/>
    </location>
</feature>
<dbReference type="CDD" id="cd00190">
    <property type="entry name" value="Tryp_SPc"/>
    <property type="match status" value="1"/>
</dbReference>
<evidence type="ECO:0000256" key="2">
    <source>
        <dbReference type="ARBA" id="ARBA00022525"/>
    </source>
</evidence>
<evidence type="ECO:0000259" key="7">
    <source>
        <dbReference type="PROSITE" id="PS50240"/>
    </source>
</evidence>
<evidence type="ECO:0000313" key="8">
    <source>
        <dbReference type="EMBL" id="BAX07379.1"/>
    </source>
</evidence>
<evidence type="ECO:0000256" key="6">
    <source>
        <dbReference type="SAM" id="SignalP"/>
    </source>
</evidence>
<dbReference type="FunFam" id="2.40.10.10:FF:000038">
    <property type="entry name" value="Serine protease"/>
    <property type="match status" value="1"/>
</dbReference>
<evidence type="ECO:0000256" key="4">
    <source>
        <dbReference type="ARBA" id="ARBA00068096"/>
    </source>
</evidence>
<gene>
    <name evidence="8" type="primary">SPI4</name>
</gene>
<name>A0A1V1FYN3_9NEOP</name>
<dbReference type="SUPFAM" id="SSF50494">
    <property type="entry name" value="Trypsin-like serine proteases"/>
    <property type="match status" value="1"/>
</dbReference>
<dbReference type="Pfam" id="PF18322">
    <property type="entry name" value="CLIP_1"/>
    <property type="match status" value="1"/>
</dbReference>
<feature type="signal peptide" evidence="6">
    <location>
        <begin position="1"/>
        <end position="23"/>
    </location>
</feature>
<dbReference type="GO" id="GO:0004252">
    <property type="term" value="F:serine-type endopeptidase activity"/>
    <property type="evidence" value="ECO:0007669"/>
    <property type="project" value="InterPro"/>
</dbReference>
<dbReference type="EMBL" id="FX985366">
    <property type="protein sequence ID" value="BAX07379.1"/>
    <property type="molecule type" value="mRNA"/>
</dbReference>
<dbReference type="SMART" id="SM00020">
    <property type="entry name" value="Tryp_SPc"/>
    <property type="match status" value="1"/>
</dbReference>
<evidence type="ECO:0000256" key="5">
    <source>
        <dbReference type="ARBA" id="ARBA00076468"/>
    </source>
</evidence>
<dbReference type="PANTHER" id="PTHR24258">
    <property type="entry name" value="SERINE PROTEASE-RELATED"/>
    <property type="match status" value="1"/>
</dbReference>
<dbReference type="GO" id="GO:0006508">
    <property type="term" value="P:proteolysis"/>
    <property type="evidence" value="ECO:0007669"/>
    <property type="project" value="InterPro"/>
</dbReference>
<dbReference type="InterPro" id="IPR001314">
    <property type="entry name" value="Peptidase_S1A"/>
</dbReference>
<dbReference type="PANTHER" id="PTHR24258:SF129">
    <property type="entry name" value="LP15124P-RELATED"/>
    <property type="match status" value="1"/>
</dbReference>
<keyword evidence="2" id="KW-0964">Secreted</keyword>
<dbReference type="GO" id="GO:0005576">
    <property type="term" value="C:extracellular region"/>
    <property type="evidence" value="ECO:0007669"/>
    <property type="project" value="UniProtKB-SubCell"/>
</dbReference>
<dbReference type="InterPro" id="IPR018114">
    <property type="entry name" value="TRYPSIN_HIS"/>
</dbReference>
<dbReference type="InterPro" id="IPR001254">
    <property type="entry name" value="Trypsin_dom"/>
</dbReference>
<dbReference type="AlphaFoldDB" id="A0A1V1FYN3"/>
<keyword evidence="3" id="KW-1015">Disulfide bond</keyword>
<keyword evidence="6" id="KW-0732">Signal</keyword>
<protein>
    <recommendedName>
        <fullName evidence="4">Phenoloxidase-activating factor 2</fullName>
    </recommendedName>
    <alternativeName>
        <fullName evidence="5">Prophenoloxidase-activating factor II</fullName>
    </alternativeName>
</protein>
<evidence type="ECO:0000256" key="1">
    <source>
        <dbReference type="ARBA" id="ARBA00004613"/>
    </source>
</evidence>
<accession>A0A1V1FYN3</accession>
<dbReference type="PROSITE" id="PS50240">
    <property type="entry name" value="TRYPSIN_DOM"/>
    <property type="match status" value="1"/>
</dbReference>
<sequence length="424" mass="46217">MEPVVRYLLMAVTASLLTQLVNARAQADIDTLIGQVFVLPQPEGTSNTPQSTTEEKIQGQEQEHNPLACQCVPYYLCQNNTIITDGVGLIDIRSGFFPSNLPCPCTASNTPGIKDGPCENYLDVCCQKPNTVTEPITPTPKQRTGCGHRNADGVGFRITGANDSEAQFGEFPWMVAILREESVDENPEKLNVYQCGGALIHPQVVLTAAHCLATLKDLSSLKVRVGEWDTQTKNELYPHQDRIAKTTVIHPDYYAGALYNDIGLIFLDSPVDYAENVDAVCLPPQGAVFDHSQCFATGWGKDSYGKEGRYQVILKKVDLPVVPRDACLQALRKTRLGPYFKLHESFICAGGAPGKDTCKGDGGGPLVCPDANDPNHYQQAGIVAWGIGCGENNTPGVYANVALFRDWIDEQIAYQGHNPSLYDP</sequence>
<proteinExistence type="evidence at transcript level"/>
<comment type="subcellular location">
    <subcellularLocation>
        <location evidence="1">Secreted</location>
    </subcellularLocation>
</comment>
<dbReference type="InterPro" id="IPR043504">
    <property type="entry name" value="Peptidase_S1_PA_chymotrypsin"/>
</dbReference>
<evidence type="ECO:0000256" key="3">
    <source>
        <dbReference type="ARBA" id="ARBA00023157"/>
    </source>
</evidence>
<dbReference type="PROSITE" id="PS00134">
    <property type="entry name" value="TRYPSIN_HIS"/>
    <property type="match status" value="1"/>
</dbReference>
<reference evidence="8" key="1">
    <citation type="journal article" date="2017" name="PLoS ONE">
        <title>Caste-, sex-, and age-dependent expression of immune-related genes in a Japanese subterranean termite, Reticulitermes speratus.</title>
        <authorList>
            <person name="Mitaka Y."/>
            <person name="Kobayashi K."/>
            <person name="Matsuura K."/>
        </authorList>
    </citation>
    <scope>NUCLEOTIDE SEQUENCE</scope>
    <source>
        <tissue evidence="8">Whole body</tissue>
    </source>
</reference>